<evidence type="ECO:0000313" key="2">
    <source>
        <dbReference type="EMBL" id="KAA1187943.1"/>
    </source>
</evidence>
<dbReference type="Proteomes" id="UP000323708">
    <property type="component" value="Unassembled WGS sequence"/>
</dbReference>
<proteinExistence type="predicted"/>
<dbReference type="Gene3D" id="1.20.1440.40">
    <property type="entry name" value="YqcC-like"/>
    <property type="match status" value="1"/>
</dbReference>
<dbReference type="GO" id="GO:0044010">
    <property type="term" value="P:single-species biofilm formation"/>
    <property type="evidence" value="ECO:0007669"/>
    <property type="project" value="TreeGrafter"/>
</dbReference>
<dbReference type="EMBL" id="VTUX01000012">
    <property type="protein sequence ID" value="KAA1187943.1"/>
    <property type="molecule type" value="Genomic_DNA"/>
</dbReference>
<dbReference type="PANTHER" id="PTHR39586">
    <property type="entry name" value="CYTOPLASMIC PROTEIN-RELATED"/>
    <property type="match status" value="1"/>
</dbReference>
<sequence length="109" mass="12228">MRTDVAEILIDIEGQLRQLGLWDKIPPSSAALASNEPFCVDTLSLPQWLQFVFIPRLYQMLEAEQPLPSECAIAPMAEEYFRGTELAVQELVSALQQMDDMLSGRGMVN</sequence>
<dbReference type="Pfam" id="PF04287">
    <property type="entry name" value="DUF446"/>
    <property type="match status" value="1"/>
</dbReference>
<protein>
    <submittedName>
        <fullName evidence="2">YqcC family protein</fullName>
    </submittedName>
</protein>
<organism evidence="2 3">
    <name type="scientific">Pseudohalioglobus sediminis</name>
    <dbReference type="NCBI Taxonomy" id="2606449"/>
    <lineage>
        <taxon>Bacteria</taxon>
        <taxon>Pseudomonadati</taxon>
        <taxon>Pseudomonadota</taxon>
        <taxon>Gammaproteobacteria</taxon>
        <taxon>Cellvibrionales</taxon>
        <taxon>Halieaceae</taxon>
        <taxon>Pseudohalioglobus</taxon>
    </lineage>
</organism>
<dbReference type="InterPro" id="IPR007384">
    <property type="entry name" value="UCP006257"/>
</dbReference>
<evidence type="ECO:0000259" key="1">
    <source>
        <dbReference type="Pfam" id="PF04287"/>
    </source>
</evidence>
<gene>
    <name evidence="2" type="ORF">F0M18_19680</name>
</gene>
<dbReference type="RefSeq" id="WP_149613183.1">
    <property type="nucleotide sequence ID" value="NZ_VTUX01000012.1"/>
</dbReference>
<dbReference type="AlphaFoldDB" id="A0A5B0WLT1"/>
<dbReference type="PIRSF" id="PIRSF006257">
    <property type="entry name" value="UCP006257"/>
    <property type="match status" value="1"/>
</dbReference>
<dbReference type="InterPro" id="IPR036814">
    <property type="entry name" value="YqcC-like_sf"/>
</dbReference>
<reference evidence="2 3" key="1">
    <citation type="submission" date="2019-09" db="EMBL/GenBank/DDBJ databases">
        <authorList>
            <person name="Chen X.-Y."/>
        </authorList>
    </citation>
    <scope>NUCLEOTIDE SEQUENCE [LARGE SCALE GENOMIC DNA]</scope>
    <source>
        <strain evidence="2 3">NY5</strain>
    </source>
</reference>
<name>A0A5B0WLT1_9GAMM</name>
<dbReference type="InterPro" id="IPR023376">
    <property type="entry name" value="YqcC-like_dom"/>
</dbReference>
<comment type="caution">
    <text evidence="2">The sequence shown here is derived from an EMBL/GenBank/DDBJ whole genome shotgun (WGS) entry which is preliminary data.</text>
</comment>
<feature type="domain" description="YqcC-like" evidence="1">
    <location>
        <begin position="5"/>
        <end position="100"/>
    </location>
</feature>
<dbReference type="PANTHER" id="PTHR39586:SF1">
    <property type="entry name" value="CYTOPLASMIC PROTEIN"/>
    <property type="match status" value="1"/>
</dbReference>
<accession>A0A5B0WLT1</accession>
<keyword evidence="3" id="KW-1185">Reference proteome</keyword>
<dbReference type="SUPFAM" id="SSF158452">
    <property type="entry name" value="YqcC-like"/>
    <property type="match status" value="1"/>
</dbReference>
<evidence type="ECO:0000313" key="3">
    <source>
        <dbReference type="Proteomes" id="UP000323708"/>
    </source>
</evidence>